<feature type="domain" description="Haem-binding" evidence="1">
    <location>
        <begin position="12"/>
        <end position="145"/>
    </location>
</feature>
<dbReference type="InterPro" id="IPR025992">
    <property type="entry name" value="Haem-bd"/>
</dbReference>
<dbReference type="AlphaFoldDB" id="A0A380BLY1"/>
<dbReference type="RefSeq" id="WP_115169504.1">
    <property type="nucleotide sequence ID" value="NZ_UGYW01000002.1"/>
</dbReference>
<dbReference type="Proteomes" id="UP000254893">
    <property type="component" value="Unassembled WGS sequence"/>
</dbReference>
<gene>
    <name evidence="2" type="ORF">NCTC11388_01275</name>
</gene>
<proteinExistence type="predicted"/>
<evidence type="ECO:0000313" key="2">
    <source>
        <dbReference type="EMBL" id="SUJ03522.1"/>
    </source>
</evidence>
<reference evidence="2 3" key="1">
    <citation type="submission" date="2018-06" db="EMBL/GenBank/DDBJ databases">
        <authorList>
            <consortium name="Pathogen Informatics"/>
            <person name="Doyle S."/>
        </authorList>
    </citation>
    <scope>NUCLEOTIDE SEQUENCE [LARGE SCALE GENOMIC DNA]</scope>
    <source>
        <strain evidence="2 3">NCTC11388</strain>
    </source>
</reference>
<sequence length="151" mass="17519">MKTIGIVAGIIAGILVVLQFIPATPKNTREDNSFNFTTHFLPPDNINGLLKTFCFDCHSNHTEYPWYTAIQPIEYMMSAHITQGKERLNFDELTTYRKRKKLTKFNSIIQVLENGSMPLTSYRLMHGSLSRDERDELISYFNELIIKEEKL</sequence>
<protein>
    <recommendedName>
        <fullName evidence="1">Haem-binding domain-containing protein</fullName>
    </recommendedName>
</protein>
<organism evidence="2 3">
    <name type="scientific">Sphingobacterium spiritivorum</name>
    <name type="common">Flavobacterium spiritivorum</name>
    <dbReference type="NCBI Taxonomy" id="258"/>
    <lineage>
        <taxon>Bacteria</taxon>
        <taxon>Pseudomonadati</taxon>
        <taxon>Bacteroidota</taxon>
        <taxon>Sphingobacteriia</taxon>
        <taxon>Sphingobacteriales</taxon>
        <taxon>Sphingobacteriaceae</taxon>
        <taxon>Sphingobacterium</taxon>
    </lineage>
</organism>
<name>A0A380BLY1_SPHSI</name>
<dbReference type="SMART" id="SM01235">
    <property type="entry name" value="Haem_bd"/>
    <property type="match status" value="1"/>
</dbReference>
<dbReference type="EMBL" id="UGYW01000002">
    <property type="protein sequence ID" value="SUJ03522.1"/>
    <property type="molecule type" value="Genomic_DNA"/>
</dbReference>
<accession>A0A380BLY1</accession>
<dbReference type="Pfam" id="PF14376">
    <property type="entry name" value="Haem_bd"/>
    <property type="match status" value="1"/>
</dbReference>
<evidence type="ECO:0000313" key="3">
    <source>
        <dbReference type="Proteomes" id="UP000254893"/>
    </source>
</evidence>
<evidence type="ECO:0000259" key="1">
    <source>
        <dbReference type="SMART" id="SM01235"/>
    </source>
</evidence>